<dbReference type="PATRIC" id="fig|2033.6.peg.1616"/>
<organism evidence="2 3">
    <name type="scientific">Microbacterium testaceum</name>
    <name type="common">Aureobacterium testaceum</name>
    <name type="synonym">Brevibacterium testaceum</name>
    <dbReference type="NCBI Taxonomy" id="2033"/>
    <lineage>
        <taxon>Bacteria</taxon>
        <taxon>Bacillati</taxon>
        <taxon>Actinomycetota</taxon>
        <taxon>Actinomycetes</taxon>
        <taxon>Micrococcales</taxon>
        <taxon>Microbacteriaceae</taxon>
        <taxon>Microbacterium</taxon>
    </lineage>
</organism>
<dbReference type="Pfam" id="PF20408">
    <property type="entry name" value="Abhydrolase_11"/>
    <property type="match status" value="1"/>
</dbReference>
<protein>
    <submittedName>
        <fullName evidence="2">Dienelactone hydrolase</fullName>
    </submittedName>
</protein>
<dbReference type="EMBL" id="LDRT01000021">
    <property type="protein sequence ID" value="KTR95969.1"/>
    <property type="molecule type" value="Genomic_DNA"/>
</dbReference>
<dbReference type="Gene3D" id="3.40.50.1820">
    <property type="entry name" value="alpha/beta hydrolase"/>
    <property type="match status" value="1"/>
</dbReference>
<dbReference type="PANTHER" id="PTHR13136:SF11">
    <property type="entry name" value="TESTIS-EXPRESSED PROTEIN 30"/>
    <property type="match status" value="1"/>
</dbReference>
<feature type="domain" description="KANL3/Tex30 alpha/beta hydrolase-like" evidence="1">
    <location>
        <begin position="23"/>
        <end position="192"/>
    </location>
</feature>
<dbReference type="SUPFAM" id="SSF53474">
    <property type="entry name" value="alpha/beta-Hydrolases"/>
    <property type="match status" value="1"/>
</dbReference>
<evidence type="ECO:0000313" key="2">
    <source>
        <dbReference type="EMBL" id="KTR95969.1"/>
    </source>
</evidence>
<gene>
    <name evidence="2" type="ORF">NS220_04070</name>
</gene>
<evidence type="ECO:0000259" key="1">
    <source>
        <dbReference type="Pfam" id="PF20408"/>
    </source>
</evidence>
<accession>A0A147F0J7</accession>
<sequence length="216" mass="22289">MPVHLPGGAASVSGLWDASADASATIALAHGAGAGMTHPFLEGLATALTSDGFAVLRFVFPYVEAGRRMPGPAAAATSTWAAVQEWCVENSAPGAFIAAGKSYGGRMASLATADGLITPAALVYLGYPLHPPGRPDKPRVEHLPRVSPPQLFVEGENDPFVDPHEQLIEAVASCPVARVHWIAGANHSFEVKGARRPADEVGAGLAPVVAGFIRSL</sequence>
<dbReference type="GO" id="GO:0016787">
    <property type="term" value="F:hydrolase activity"/>
    <property type="evidence" value="ECO:0007669"/>
    <property type="project" value="UniProtKB-KW"/>
</dbReference>
<name>A0A147F0J7_MICTE</name>
<dbReference type="PANTHER" id="PTHR13136">
    <property type="entry name" value="TESTIS DEVELOPMENT PROTEIN PRTD"/>
    <property type="match status" value="1"/>
</dbReference>
<keyword evidence="2" id="KW-0378">Hydrolase</keyword>
<evidence type="ECO:0000313" key="3">
    <source>
        <dbReference type="Proteomes" id="UP000075025"/>
    </source>
</evidence>
<dbReference type="InterPro" id="IPR026555">
    <property type="entry name" value="NSL3/Tex30"/>
</dbReference>
<reference evidence="2 3" key="1">
    <citation type="journal article" date="2016" name="Front. Microbiol.">
        <title>Genomic Resource of Rice Seed Associated Bacteria.</title>
        <authorList>
            <person name="Midha S."/>
            <person name="Bansal K."/>
            <person name="Sharma S."/>
            <person name="Kumar N."/>
            <person name="Patil P.P."/>
            <person name="Chaudhry V."/>
            <person name="Patil P.B."/>
        </authorList>
    </citation>
    <scope>NUCLEOTIDE SEQUENCE [LARGE SCALE GENOMIC DNA]</scope>
    <source>
        <strain evidence="2 3">NS220</strain>
    </source>
</reference>
<dbReference type="Proteomes" id="UP000075025">
    <property type="component" value="Unassembled WGS sequence"/>
</dbReference>
<dbReference type="InterPro" id="IPR046879">
    <property type="entry name" value="KANL3/Tex30_Abhydrolase"/>
</dbReference>
<dbReference type="InterPro" id="IPR029058">
    <property type="entry name" value="AB_hydrolase_fold"/>
</dbReference>
<proteinExistence type="predicted"/>
<dbReference type="AlphaFoldDB" id="A0A147F0J7"/>
<comment type="caution">
    <text evidence="2">The sequence shown here is derived from an EMBL/GenBank/DDBJ whole genome shotgun (WGS) entry which is preliminary data.</text>
</comment>